<feature type="non-terminal residue" evidence="2">
    <location>
        <position position="1"/>
    </location>
</feature>
<dbReference type="Proteomes" id="UP000219688">
    <property type="component" value="Unassembled WGS sequence"/>
</dbReference>
<name>A0A285VX52_9MICO</name>
<protein>
    <submittedName>
        <fullName evidence="2">Amidase</fullName>
    </submittedName>
</protein>
<dbReference type="SUPFAM" id="SSF75304">
    <property type="entry name" value="Amidase signature (AS) enzymes"/>
    <property type="match status" value="1"/>
</dbReference>
<proteinExistence type="predicted"/>
<gene>
    <name evidence="2" type="ORF">SAMN05421879_12321</name>
</gene>
<reference evidence="3" key="1">
    <citation type="submission" date="2017-08" db="EMBL/GenBank/DDBJ databases">
        <authorList>
            <person name="Varghese N."/>
            <person name="Submissions S."/>
        </authorList>
    </citation>
    <scope>NUCLEOTIDE SEQUENCE [LARGE SCALE GENOMIC DNA]</scope>
    <source>
        <strain evidence="3">USBA17B2</strain>
    </source>
</reference>
<accession>A0A285VX52</accession>
<evidence type="ECO:0000313" key="3">
    <source>
        <dbReference type="Proteomes" id="UP000219688"/>
    </source>
</evidence>
<dbReference type="RefSeq" id="WP_244903912.1">
    <property type="nucleotide sequence ID" value="NZ_OBQK01000023.1"/>
</dbReference>
<organism evidence="2 3">
    <name type="scientific">Ornithinimicrobium cerasi</name>
    <dbReference type="NCBI Taxonomy" id="2248773"/>
    <lineage>
        <taxon>Bacteria</taxon>
        <taxon>Bacillati</taxon>
        <taxon>Actinomycetota</taxon>
        <taxon>Actinomycetes</taxon>
        <taxon>Micrococcales</taxon>
        <taxon>Ornithinimicrobiaceae</taxon>
        <taxon>Ornithinimicrobium</taxon>
    </lineage>
</organism>
<feature type="domain" description="Amidase" evidence="1">
    <location>
        <begin position="2"/>
        <end position="313"/>
    </location>
</feature>
<sequence length="326" mass="33151">PRRSTGGSTGGGAAALAAGIQSLADGSDMGGSLRNPASFCGVVGLRPSAGVVPSGPNQNPRAWLAVAGPMARTVDDVILMLAATAGPDPRVPLPCPADAAAFASLLAEPVADDLRGLRVGTSTDLGLDLPLEPGIAAAVDRAAGRLAALGAQVGESCPDLSGADRVFDVQRALDMALALGPTVEGHRDDGTVKADVVWNVDRGLALTGADVVAATLARGRLDEAVARWFADHDLLLAPTSQVLPFPVGQRWPTEVAGTPMRTYVEWMRSCSVISATGCPSVSLPAGYAVAPGGGEVPVGVQLVAAPGRDVNLLRVARILDRYLPVI</sequence>
<dbReference type="Gene3D" id="3.90.1300.10">
    <property type="entry name" value="Amidase signature (AS) domain"/>
    <property type="match status" value="1"/>
</dbReference>
<keyword evidence="3" id="KW-1185">Reference proteome</keyword>
<dbReference type="EMBL" id="OBQK01000023">
    <property type="protein sequence ID" value="SOC58168.1"/>
    <property type="molecule type" value="Genomic_DNA"/>
</dbReference>
<dbReference type="InterPro" id="IPR000120">
    <property type="entry name" value="Amidase"/>
</dbReference>
<evidence type="ECO:0000259" key="1">
    <source>
        <dbReference type="Pfam" id="PF01425"/>
    </source>
</evidence>
<dbReference type="InterPro" id="IPR036928">
    <property type="entry name" value="AS_sf"/>
</dbReference>
<evidence type="ECO:0000313" key="2">
    <source>
        <dbReference type="EMBL" id="SOC58168.1"/>
    </source>
</evidence>
<dbReference type="Pfam" id="PF01425">
    <property type="entry name" value="Amidase"/>
    <property type="match status" value="1"/>
</dbReference>
<dbReference type="GO" id="GO:0003824">
    <property type="term" value="F:catalytic activity"/>
    <property type="evidence" value="ECO:0007669"/>
    <property type="project" value="InterPro"/>
</dbReference>
<dbReference type="PANTHER" id="PTHR11895:SF76">
    <property type="entry name" value="INDOLEACETAMIDE HYDROLASE"/>
    <property type="match status" value="1"/>
</dbReference>
<dbReference type="PANTHER" id="PTHR11895">
    <property type="entry name" value="TRANSAMIDASE"/>
    <property type="match status" value="1"/>
</dbReference>
<dbReference type="InterPro" id="IPR023631">
    <property type="entry name" value="Amidase_dom"/>
</dbReference>
<dbReference type="AlphaFoldDB" id="A0A285VX52"/>